<dbReference type="EMBL" id="JBBEGN010000028">
    <property type="protein sequence ID" value="MEJ2871797.1"/>
    <property type="molecule type" value="Genomic_DNA"/>
</dbReference>
<name>A0ABU8MX99_9PSEU</name>
<dbReference type="Gene3D" id="3.40.430.10">
    <property type="entry name" value="Dihydrofolate Reductase, subunit A"/>
    <property type="match status" value="1"/>
</dbReference>
<dbReference type="Proteomes" id="UP001385809">
    <property type="component" value="Unassembled WGS sequence"/>
</dbReference>
<dbReference type="InterPro" id="IPR002734">
    <property type="entry name" value="RibDG_C"/>
</dbReference>
<comment type="caution">
    <text evidence="2">The sequence shown here is derived from an EMBL/GenBank/DDBJ whole genome shotgun (WGS) entry which is preliminary data.</text>
</comment>
<dbReference type="Pfam" id="PF01872">
    <property type="entry name" value="RibD_C"/>
    <property type="match status" value="1"/>
</dbReference>
<evidence type="ECO:0000313" key="3">
    <source>
        <dbReference type="Proteomes" id="UP001385809"/>
    </source>
</evidence>
<protein>
    <submittedName>
        <fullName evidence="2">Dihydrofolate reductase family protein</fullName>
    </submittedName>
</protein>
<reference evidence="2 3" key="1">
    <citation type="submission" date="2024-03" db="EMBL/GenBank/DDBJ databases">
        <title>Actinomycetospora sp. OC33-EN08, a novel actinomycete isolated from wild orchid (Aerides multiflora).</title>
        <authorList>
            <person name="Suriyachadkun C."/>
        </authorList>
    </citation>
    <scope>NUCLEOTIDE SEQUENCE [LARGE SCALE GENOMIC DNA]</scope>
    <source>
        <strain evidence="2 3">OC33-EN08</strain>
    </source>
</reference>
<gene>
    <name evidence="2" type="ORF">WCD74_28845</name>
</gene>
<sequence length="204" mass="22336">MGRIHIETFCSLDLVGQAPGGPDEDPSGGFAFGGWQAPLLDDVVGEQIARGMEGVDALLLGRRTYDIFAAFWPHYSGEEDREVAELFDRVPKYVVSRGAPQLDWANSTLVRPEELPALRDRHDKIYVSGSLDLVRTLLVEDLYDRLTLFVHPLLLGTGKRVVENGALPSGLRLAEPAVTSPSGVVVLRYEPTGAPPERGDMTVR</sequence>
<organism evidence="2 3">
    <name type="scientific">Actinomycetospora aurantiaca</name>
    <dbReference type="NCBI Taxonomy" id="3129233"/>
    <lineage>
        <taxon>Bacteria</taxon>
        <taxon>Bacillati</taxon>
        <taxon>Actinomycetota</taxon>
        <taxon>Actinomycetes</taxon>
        <taxon>Pseudonocardiales</taxon>
        <taxon>Pseudonocardiaceae</taxon>
        <taxon>Actinomycetospora</taxon>
    </lineage>
</organism>
<dbReference type="InterPro" id="IPR024072">
    <property type="entry name" value="DHFR-like_dom_sf"/>
</dbReference>
<evidence type="ECO:0000259" key="1">
    <source>
        <dbReference type="Pfam" id="PF01872"/>
    </source>
</evidence>
<dbReference type="RefSeq" id="WP_337698372.1">
    <property type="nucleotide sequence ID" value="NZ_JBBEGN010000028.1"/>
</dbReference>
<dbReference type="SUPFAM" id="SSF53597">
    <property type="entry name" value="Dihydrofolate reductase-like"/>
    <property type="match status" value="1"/>
</dbReference>
<keyword evidence="3" id="KW-1185">Reference proteome</keyword>
<proteinExistence type="predicted"/>
<accession>A0ABU8MX99</accession>
<feature type="domain" description="Bacterial bifunctional deaminase-reductase C-terminal" evidence="1">
    <location>
        <begin position="6"/>
        <end position="174"/>
    </location>
</feature>
<evidence type="ECO:0000313" key="2">
    <source>
        <dbReference type="EMBL" id="MEJ2871797.1"/>
    </source>
</evidence>